<name>A0ABP3Y7P9_9FLAO</name>
<dbReference type="RefSeq" id="WP_343790408.1">
    <property type="nucleotide sequence ID" value="NZ_BAAAFH010000022.1"/>
</dbReference>
<proteinExistence type="predicted"/>
<accession>A0ABP3Y7P9</accession>
<reference evidence="2" key="1">
    <citation type="journal article" date="2019" name="Int. J. Syst. Evol. Microbiol.">
        <title>The Global Catalogue of Microorganisms (GCM) 10K type strain sequencing project: providing services to taxonomists for standard genome sequencing and annotation.</title>
        <authorList>
            <consortium name="The Broad Institute Genomics Platform"/>
            <consortium name="The Broad Institute Genome Sequencing Center for Infectious Disease"/>
            <person name="Wu L."/>
            <person name="Ma J."/>
        </authorList>
    </citation>
    <scope>NUCLEOTIDE SEQUENCE [LARGE SCALE GENOMIC DNA]</scope>
    <source>
        <strain evidence="2">JCM 16083</strain>
    </source>
</reference>
<comment type="caution">
    <text evidence="1">The sequence shown here is derived from an EMBL/GenBank/DDBJ whole genome shotgun (WGS) entry which is preliminary data.</text>
</comment>
<evidence type="ECO:0000313" key="1">
    <source>
        <dbReference type="EMBL" id="GAA0876807.1"/>
    </source>
</evidence>
<dbReference type="Proteomes" id="UP001501126">
    <property type="component" value="Unassembled WGS sequence"/>
</dbReference>
<organism evidence="1 2">
    <name type="scientific">Wandonia haliotis</name>
    <dbReference type="NCBI Taxonomy" id="574963"/>
    <lineage>
        <taxon>Bacteria</taxon>
        <taxon>Pseudomonadati</taxon>
        <taxon>Bacteroidota</taxon>
        <taxon>Flavobacteriia</taxon>
        <taxon>Flavobacteriales</taxon>
        <taxon>Crocinitomicaceae</taxon>
        <taxon>Wandonia</taxon>
    </lineage>
</organism>
<evidence type="ECO:0000313" key="2">
    <source>
        <dbReference type="Proteomes" id="UP001501126"/>
    </source>
</evidence>
<protein>
    <submittedName>
        <fullName evidence="1">Uncharacterized protein</fullName>
    </submittedName>
</protein>
<gene>
    <name evidence="1" type="ORF">GCM10009118_32170</name>
</gene>
<keyword evidence="2" id="KW-1185">Reference proteome</keyword>
<dbReference type="EMBL" id="BAAAFH010000022">
    <property type="protein sequence ID" value="GAA0876807.1"/>
    <property type="molecule type" value="Genomic_DNA"/>
</dbReference>
<sequence>MRSNRNTGLLFLSGLVATYFFLLSTLAWSGKEIGQNQKEFALDISSSIDNGHQSIDEILQGAVLLNTPLRTSQFETEPDCDNTPVCSGLISSVTVFISNRQYCRTNLSDQPDLQFTSTDIAFPFHFFF</sequence>